<dbReference type="RefSeq" id="WP_090027866.1">
    <property type="nucleotide sequence ID" value="NZ_FNEB01000002.1"/>
</dbReference>
<gene>
    <name evidence="8" type="ORF">SAMN05421850_102412</name>
</gene>
<organism evidence="8 9">
    <name type="scientific">Lutimaribacter saemankumensis</name>
    <dbReference type="NCBI Taxonomy" id="490829"/>
    <lineage>
        <taxon>Bacteria</taxon>
        <taxon>Pseudomonadati</taxon>
        <taxon>Pseudomonadota</taxon>
        <taxon>Alphaproteobacteria</taxon>
        <taxon>Rhodobacterales</taxon>
        <taxon>Roseobacteraceae</taxon>
        <taxon>Lutimaribacter</taxon>
    </lineage>
</organism>
<dbReference type="InterPro" id="IPR036188">
    <property type="entry name" value="FAD/NAD-bd_sf"/>
</dbReference>
<keyword evidence="2" id="KW-0285">Flavoprotein</keyword>
<dbReference type="InterPro" id="IPR000960">
    <property type="entry name" value="Flavin_mOase"/>
</dbReference>
<evidence type="ECO:0000313" key="8">
    <source>
        <dbReference type="EMBL" id="SDI38710.1"/>
    </source>
</evidence>
<dbReference type="PIRSF" id="PIRSF000332">
    <property type="entry name" value="FMO"/>
    <property type="match status" value="1"/>
</dbReference>
<protein>
    <recommendedName>
        <fullName evidence="7">Trimethylamine monooxygenase</fullName>
        <ecNumber evidence="6">1.14.13.148</ecNumber>
    </recommendedName>
</protein>
<dbReference type="GO" id="GO:0034899">
    <property type="term" value="F:trimethylamine monooxygenase activity"/>
    <property type="evidence" value="ECO:0007669"/>
    <property type="project" value="UniProtKB-EC"/>
</dbReference>
<dbReference type="InterPro" id="IPR020946">
    <property type="entry name" value="Flavin_mOase-like"/>
</dbReference>
<evidence type="ECO:0000256" key="3">
    <source>
        <dbReference type="ARBA" id="ARBA00022827"/>
    </source>
</evidence>
<reference evidence="8 9" key="1">
    <citation type="submission" date="2016-10" db="EMBL/GenBank/DDBJ databases">
        <authorList>
            <person name="de Groot N.N."/>
        </authorList>
    </citation>
    <scope>NUCLEOTIDE SEQUENCE [LARGE SCALE GENOMIC DNA]</scope>
    <source>
        <strain evidence="8 9">DSM 28010</strain>
    </source>
</reference>
<dbReference type="PRINTS" id="PR00370">
    <property type="entry name" value="FMOXYGENASE"/>
</dbReference>
<evidence type="ECO:0000256" key="6">
    <source>
        <dbReference type="ARBA" id="ARBA00034528"/>
    </source>
</evidence>
<dbReference type="Gene3D" id="3.50.50.60">
    <property type="entry name" value="FAD/NAD(P)-binding domain"/>
    <property type="match status" value="1"/>
</dbReference>
<comment type="similarity">
    <text evidence="1">Belongs to the FMO family.</text>
</comment>
<dbReference type="InterPro" id="IPR050346">
    <property type="entry name" value="FMO-like"/>
</dbReference>
<dbReference type="OrthoDB" id="9790219at2"/>
<name>A0A1G8K7B5_9RHOB</name>
<dbReference type="GO" id="GO:0004499">
    <property type="term" value="F:N,N-dimethylaniline monooxygenase activity"/>
    <property type="evidence" value="ECO:0007669"/>
    <property type="project" value="InterPro"/>
</dbReference>
<evidence type="ECO:0000256" key="5">
    <source>
        <dbReference type="ARBA" id="ARBA00023002"/>
    </source>
</evidence>
<dbReference type="Pfam" id="PF00743">
    <property type="entry name" value="FMO-like"/>
    <property type="match status" value="1"/>
</dbReference>
<keyword evidence="5" id="KW-0560">Oxidoreductase</keyword>
<dbReference type="Proteomes" id="UP000199340">
    <property type="component" value="Unassembled WGS sequence"/>
</dbReference>
<evidence type="ECO:0000256" key="4">
    <source>
        <dbReference type="ARBA" id="ARBA00022857"/>
    </source>
</evidence>
<dbReference type="SUPFAM" id="SSF51905">
    <property type="entry name" value="FAD/NAD(P)-binding domain"/>
    <property type="match status" value="2"/>
</dbReference>
<keyword evidence="9" id="KW-1185">Reference proteome</keyword>
<evidence type="ECO:0000313" key="9">
    <source>
        <dbReference type="Proteomes" id="UP000199340"/>
    </source>
</evidence>
<sequence length="487" mass="54364">MKIAVIGAGFAGLATIKHLKDFGHDVTVYEKVGDVGGVWSASRTYPGITTQNGKDTYHLSDYPMPKSYPEWPTGPQVQAYLEDYAEHFGLMPDIRLNTEVKATRQEPDGRWVVVTENGEETFDHLVIANGIFSRPAVPSFEGQEAFIASGGRVCHSSEFLDLSDARGQNVVVIGYGKSSCDVAAAVAEVASNTTVVAREIIWKSPRRFMNVLNYKYLLLTRMGEGLFKYIRPKGFEKFLHGVGKPIRNQMVGTVQGITTRQLKLRKLGLVPEGPFEKIARSTVSLATDGFYDLVAEKRIVVERDTEIARLELVDGSRFAVLKNGKKVPADIIICGTGWHQEIPFLDPNIKGRIFDAKGNFRLYNCVKPIGVQNLTFNGYNSSFFSALSAEIGALWTAAYIGGDISLPSESEQARLTDERLAWMEKRTEGKHARGTNVIPFSMHQIDELLDDLRLPIPRLQRFMEWQRPIKPSSYTKIAKRLKQRMGA</sequence>
<dbReference type="GO" id="GO:0050660">
    <property type="term" value="F:flavin adenine dinucleotide binding"/>
    <property type="evidence" value="ECO:0007669"/>
    <property type="project" value="InterPro"/>
</dbReference>
<dbReference type="EMBL" id="FNEB01000002">
    <property type="protein sequence ID" value="SDI38710.1"/>
    <property type="molecule type" value="Genomic_DNA"/>
</dbReference>
<dbReference type="STRING" id="490829.SAMN05421850_102412"/>
<dbReference type="GO" id="GO:0050661">
    <property type="term" value="F:NADP binding"/>
    <property type="evidence" value="ECO:0007669"/>
    <property type="project" value="InterPro"/>
</dbReference>
<proteinExistence type="inferred from homology"/>
<accession>A0A1G8K7B5</accession>
<keyword evidence="3" id="KW-0274">FAD</keyword>
<evidence type="ECO:0000256" key="1">
    <source>
        <dbReference type="ARBA" id="ARBA00009183"/>
    </source>
</evidence>
<evidence type="ECO:0000256" key="7">
    <source>
        <dbReference type="ARBA" id="ARBA00035159"/>
    </source>
</evidence>
<dbReference type="EC" id="1.14.13.148" evidence="6"/>
<dbReference type="AlphaFoldDB" id="A0A1G8K7B5"/>
<evidence type="ECO:0000256" key="2">
    <source>
        <dbReference type="ARBA" id="ARBA00022630"/>
    </source>
</evidence>
<dbReference type="PANTHER" id="PTHR23023">
    <property type="entry name" value="DIMETHYLANILINE MONOOXYGENASE"/>
    <property type="match status" value="1"/>
</dbReference>
<keyword evidence="4" id="KW-0521">NADP</keyword>